<protein>
    <submittedName>
        <fullName evidence="2">Uncharacterized protein</fullName>
    </submittedName>
</protein>
<dbReference type="Proteomes" id="UP001221757">
    <property type="component" value="Unassembled WGS sequence"/>
</dbReference>
<dbReference type="AlphaFoldDB" id="A0AAD7BYB2"/>
<evidence type="ECO:0000313" key="2">
    <source>
        <dbReference type="EMBL" id="KAJ7634040.1"/>
    </source>
</evidence>
<accession>A0AAD7BYB2</accession>
<proteinExistence type="predicted"/>
<organism evidence="2 3">
    <name type="scientific">Mycena rosella</name>
    <name type="common">Pink bonnet</name>
    <name type="synonym">Agaricus rosellus</name>
    <dbReference type="NCBI Taxonomy" id="1033263"/>
    <lineage>
        <taxon>Eukaryota</taxon>
        <taxon>Fungi</taxon>
        <taxon>Dikarya</taxon>
        <taxon>Basidiomycota</taxon>
        <taxon>Agaricomycotina</taxon>
        <taxon>Agaricomycetes</taxon>
        <taxon>Agaricomycetidae</taxon>
        <taxon>Agaricales</taxon>
        <taxon>Marasmiineae</taxon>
        <taxon>Mycenaceae</taxon>
        <taxon>Mycena</taxon>
    </lineage>
</organism>
<reference evidence="2" key="1">
    <citation type="submission" date="2023-03" db="EMBL/GenBank/DDBJ databases">
        <title>Massive genome expansion in bonnet fungi (Mycena s.s.) driven by repeated elements and novel gene families across ecological guilds.</title>
        <authorList>
            <consortium name="Lawrence Berkeley National Laboratory"/>
            <person name="Harder C.B."/>
            <person name="Miyauchi S."/>
            <person name="Viragh M."/>
            <person name="Kuo A."/>
            <person name="Thoen E."/>
            <person name="Andreopoulos B."/>
            <person name="Lu D."/>
            <person name="Skrede I."/>
            <person name="Drula E."/>
            <person name="Henrissat B."/>
            <person name="Morin E."/>
            <person name="Kohler A."/>
            <person name="Barry K."/>
            <person name="LaButti K."/>
            <person name="Morin E."/>
            <person name="Salamov A."/>
            <person name="Lipzen A."/>
            <person name="Mereny Z."/>
            <person name="Hegedus B."/>
            <person name="Baldrian P."/>
            <person name="Stursova M."/>
            <person name="Weitz H."/>
            <person name="Taylor A."/>
            <person name="Grigoriev I.V."/>
            <person name="Nagy L.G."/>
            <person name="Martin F."/>
            <person name="Kauserud H."/>
        </authorList>
    </citation>
    <scope>NUCLEOTIDE SEQUENCE</scope>
    <source>
        <strain evidence="2">CBHHK067</strain>
    </source>
</reference>
<evidence type="ECO:0000256" key="1">
    <source>
        <dbReference type="SAM" id="MobiDB-lite"/>
    </source>
</evidence>
<feature type="compositionally biased region" description="Low complexity" evidence="1">
    <location>
        <begin position="114"/>
        <end position="127"/>
    </location>
</feature>
<name>A0AAD7BYB2_MYCRO</name>
<comment type="caution">
    <text evidence="2">The sequence shown here is derived from an EMBL/GenBank/DDBJ whole genome shotgun (WGS) entry which is preliminary data.</text>
</comment>
<dbReference type="EMBL" id="JARKIE010000476">
    <property type="protein sequence ID" value="KAJ7634040.1"/>
    <property type="molecule type" value="Genomic_DNA"/>
</dbReference>
<evidence type="ECO:0000313" key="3">
    <source>
        <dbReference type="Proteomes" id="UP001221757"/>
    </source>
</evidence>
<sequence>MSTHISPQETHRLFGPINQPDLKINVRQRAVLRKVLELVHPDMLQAVFGQPTRLQVGIGRGYTYRESGKIKTAFDAEQAWHDWVVPYLATRNMPGRPAWALQPLAGLQMVSRGPRTAPAPQQAPTTPRHMRAPDVEAAPAPSTPCSVGPRLRPIIIPDSDDKATPCCPQKRKFLGVINISDSEEEDAARPPKKMRFLGVVDLTH</sequence>
<feature type="region of interest" description="Disordered" evidence="1">
    <location>
        <begin position="112"/>
        <end position="150"/>
    </location>
</feature>
<keyword evidence="3" id="KW-1185">Reference proteome</keyword>
<gene>
    <name evidence="2" type="ORF">B0H17DRAFT_1149766</name>
</gene>